<dbReference type="OrthoDB" id="9873697at2"/>
<accession>A0A1M7HRL7</accession>
<dbReference type="Proteomes" id="UP000184394">
    <property type="component" value="Unassembled WGS sequence"/>
</dbReference>
<name>A0A1M7HRL7_RUMFL</name>
<reference evidence="1 2" key="1">
    <citation type="submission" date="2016-11" db="EMBL/GenBank/DDBJ databases">
        <authorList>
            <person name="Jaros S."/>
            <person name="Januszkiewicz K."/>
            <person name="Wedrychowicz H."/>
        </authorList>
    </citation>
    <scope>NUCLEOTIDE SEQUENCE [LARGE SCALE GENOMIC DNA]</scope>
    <source>
        <strain evidence="1 2">Y1</strain>
    </source>
</reference>
<dbReference type="EMBL" id="FRCT01000003">
    <property type="protein sequence ID" value="SHM31156.1"/>
    <property type="molecule type" value="Genomic_DNA"/>
</dbReference>
<dbReference type="AlphaFoldDB" id="A0A1M7HRL7"/>
<protein>
    <submittedName>
        <fullName evidence="1">Uncharacterized protein</fullName>
    </submittedName>
</protein>
<proteinExistence type="predicted"/>
<evidence type="ECO:0000313" key="2">
    <source>
        <dbReference type="Proteomes" id="UP000184394"/>
    </source>
</evidence>
<sequence>MDILKDIVEHIRLDFDQTLLVDEEYTNAEERLHNFIENELPPEKSHEIDSLVNDVTNAMFHAAILYGIKYGARLTTELLE</sequence>
<dbReference type="RefSeq" id="WP_072949075.1">
    <property type="nucleotide sequence ID" value="NZ_FRCT01000003.1"/>
</dbReference>
<evidence type="ECO:0000313" key="1">
    <source>
        <dbReference type="EMBL" id="SHM31156.1"/>
    </source>
</evidence>
<organism evidence="1 2">
    <name type="scientific">Ruminococcus flavefaciens</name>
    <dbReference type="NCBI Taxonomy" id="1265"/>
    <lineage>
        <taxon>Bacteria</taxon>
        <taxon>Bacillati</taxon>
        <taxon>Bacillota</taxon>
        <taxon>Clostridia</taxon>
        <taxon>Eubacteriales</taxon>
        <taxon>Oscillospiraceae</taxon>
        <taxon>Ruminococcus</taxon>
    </lineage>
</organism>
<gene>
    <name evidence="1" type="ORF">SAMN04487860_10355</name>
</gene>